<dbReference type="InParanoid" id="A0A165PPT6"/>
<dbReference type="EMBL" id="KV425888">
    <property type="protein sequence ID" value="KZW02494.1"/>
    <property type="molecule type" value="Genomic_DNA"/>
</dbReference>
<dbReference type="Gene3D" id="3.10.129.10">
    <property type="entry name" value="Hotdog Thioesterase"/>
    <property type="match status" value="1"/>
</dbReference>
<evidence type="ECO:0000313" key="3">
    <source>
        <dbReference type="Proteomes" id="UP000077266"/>
    </source>
</evidence>
<name>A0A165PPT6_EXIGL</name>
<reference evidence="2 3" key="1">
    <citation type="journal article" date="2016" name="Mol. Biol. Evol.">
        <title>Comparative Genomics of Early-Diverging Mushroom-Forming Fungi Provides Insights into the Origins of Lignocellulose Decay Capabilities.</title>
        <authorList>
            <person name="Nagy L.G."/>
            <person name="Riley R."/>
            <person name="Tritt A."/>
            <person name="Adam C."/>
            <person name="Daum C."/>
            <person name="Floudas D."/>
            <person name="Sun H."/>
            <person name="Yadav J.S."/>
            <person name="Pangilinan J."/>
            <person name="Larsson K.H."/>
            <person name="Matsuura K."/>
            <person name="Barry K."/>
            <person name="Labutti K."/>
            <person name="Kuo R."/>
            <person name="Ohm R.A."/>
            <person name="Bhattacharya S.S."/>
            <person name="Shirouzu T."/>
            <person name="Yoshinaga Y."/>
            <person name="Martin F.M."/>
            <person name="Grigoriev I.V."/>
            <person name="Hibbett D.S."/>
        </authorList>
    </citation>
    <scope>NUCLEOTIDE SEQUENCE [LARGE SCALE GENOMIC DNA]</scope>
    <source>
        <strain evidence="2 3">HHB12029</strain>
    </source>
</reference>
<proteinExistence type="predicted"/>
<dbReference type="AlphaFoldDB" id="A0A165PPT6"/>
<organism evidence="2 3">
    <name type="scientific">Exidia glandulosa HHB12029</name>
    <dbReference type="NCBI Taxonomy" id="1314781"/>
    <lineage>
        <taxon>Eukaryota</taxon>
        <taxon>Fungi</taxon>
        <taxon>Dikarya</taxon>
        <taxon>Basidiomycota</taxon>
        <taxon>Agaricomycotina</taxon>
        <taxon>Agaricomycetes</taxon>
        <taxon>Auriculariales</taxon>
        <taxon>Exidiaceae</taxon>
        <taxon>Exidia</taxon>
    </lineage>
</organism>
<dbReference type="OrthoDB" id="2831072at2759"/>
<accession>A0A165PPT6</accession>
<feature type="domain" description="Thioesterase" evidence="1">
    <location>
        <begin position="52"/>
        <end position="129"/>
    </location>
</feature>
<dbReference type="InterPro" id="IPR006683">
    <property type="entry name" value="Thioestr_dom"/>
</dbReference>
<keyword evidence="3" id="KW-1185">Reference proteome</keyword>
<dbReference type="InterPro" id="IPR029069">
    <property type="entry name" value="HotDog_dom_sf"/>
</dbReference>
<sequence length="149" mass="16300">MVTNTDLFCGSIPPRVRVTHINVLPNPAEPSRVMGQVICELRAERDMVDEHGNVTVGSITYLVDMLSTLALVAQGAQLRKTEDYVAVSQSLQFIFHAPAPLGSTIRLDNTCVALAGRTLTARCEVWDVDANRLICSAFHVKMPPSKPKL</sequence>
<evidence type="ECO:0000259" key="1">
    <source>
        <dbReference type="Pfam" id="PF03061"/>
    </source>
</evidence>
<dbReference type="Proteomes" id="UP000077266">
    <property type="component" value="Unassembled WGS sequence"/>
</dbReference>
<dbReference type="Pfam" id="PF03061">
    <property type="entry name" value="4HBT"/>
    <property type="match status" value="1"/>
</dbReference>
<dbReference type="STRING" id="1314781.A0A165PPT6"/>
<evidence type="ECO:0000313" key="2">
    <source>
        <dbReference type="EMBL" id="KZW02494.1"/>
    </source>
</evidence>
<gene>
    <name evidence="2" type="ORF">EXIGLDRAFT_601956</name>
</gene>
<dbReference type="SUPFAM" id="SSF54637">
    <property type="entry name" value="Thioesterase/thiol ester dehydrase-isomerase"/>
    <property type="match status" value="1"/>
</dbReference>
<protein>
    <recommendedName>
        <fullName evidence="1">Thioesterase domain-containing protein</fullName>
    </recommendedName>
</protein>